<dbReference type="AlphaFoldDB" id="A0A3G9GGB8"/>
<dbReference type="InterPro" id="IPR052168">
    <property type="entry name" value="Cytochrome_b561_oxidase"/>
</dbReference>
<gene>
    <name evidence="15" type="ORF">DLM_2813</name>
</gene>
<evidence type="ECO:0000256" key="8">
    <source>
        <dbReference type="ARBA" id="ARBA00022982"/>
    </source>
</evidence>
<sequence length="182" mass="20093">MLKNSQHSYGQLARAFHWLSALAVIAALAFIEFKDIAPKGSPLRDLLKSGHFQAGIIVLLLFLPRLLWRLANRVPDITPAPKPTAMLLAHAAHWLLYALMLALPLLGIAIVQGNGKDVVFLGSTLPVFFSLGKETAHNLKEIHEALGNLLLWLAIFHAAAAVWHHRFVKDDTLTRLTGPLRP</sequence>
<evidence type="ECO:0000256" key="12">
    <source>
        <dbReference type="ARBA" id="ARBA00037975"/>
    </source>
</evidence>
<keyword evidence="6 13" id="KW-0812">Transmembrane</keyword>
<dbReference type="GO" id="GO:0020037">
    <property type="term" value="F:heme binding"/>
    <property type="evidence" value="ECO:0007669"/>
    <property type="project" value="TreeGrafter"/>
</dbReference>
<keyword evidence="8" id="KW-0249">Electron transport</keyword>
<comment type="cofactor">
    <cofactor evidence="1">
        <name>heme b</name>
        <dbReference type="ChEBI" id="CHEBI:60344"/>
    </cofactor>
</comment>
<evidence type="ECO:0000256" key="5">
    <source>
        <dbReference type="ARBA" id="ARBA00022617"/>
    </source>
</evidence>
<evidence type="ECO:0000256" key="4">
    <source>
        <dbReference type="ARBA" id="ARBA00022475"/>
    </source>
</evidence>
<feature type="domain" description="Cytochrome b561 bacterial/Ni-hydrogenase" evidence="14">
    <location>
        <begin position="9"/>
        <end position="177"/>
    </location>
</feature>
<keyword evidence="10" id="KW-0408">Iron</keyword>
<dbReference type="OrthoDB" id="8723024at2"/>
<dbReference type="GO" id="GO:0046872">
    <property type="term" value="F:metal ion binding"/>
    <property type="evidence" value="ECO:0007669"/>
    <property type="project" value="UniProtKB-KW"/>
</dbReference>
<comment type="subcellular location">
    <subcellularLocation>
        <location evidence="2">Cell membrane</location>
        <topology evidence="2">Multi-pass membrane protein</topology>
    </subcellularLocation>
</comment>
<dbReference type="PANTHER" id="PTHR30529">
    <property type="entry name" value="CYTOCHROME B561"/>
    <property type="match status" value="1"/>
</dbReference>
<evidence type="ECO:0000259" key="14">
    <source>
        <dbReference type="Pfam" id="PF01292"/>
    </source>
</evidence>
<dbReference type="PANTHER" id="PTHR30529:SF3">
    <property type="entry name" value="CYTOCHROME B561 HOMOLOG 1"/>
    <property type="match status" value="1"/>
</dbReference>
<dbReference type="EMBL" id="AP018823">
    <property type="protein sequence ID" value="BBF86414.1"/>
    <property type="molecule type" value="Genomic_DNA"/>
</dbReference>
<protein>
    <submittedName>
        <fullName evidence="15">Cytochrome B561</fullName>
    </submittedName>
</protein>
<keyword evidence="7" id="KW-0479">Metal-binding</keyword>
<evidence type="ECO:0000256" key="3">
    <source>
        <dbReference type="ARBA" id="ARBA00022448"/>
    </source>
</evidence>
<keyword evidence="3" id="KW-0813">Transport</keyword>
<organism evidence="15 16">
    <name type="scientific">Aquitalea magnusonii</name>
    <dbReference type="NCBI Taxonomy" id="332411"/>
    <lineage>
        <taxon>Bacteria</taxon>
        <taxon>Pseudomonadati</taxon>
        <taxon>Pseudomonadota</taxon>
        <taxon>Betaproteobacteria</taxon>
        <taxon>Neisseriales</taxon>
        <taxon>Chromobacteriaceae</taxon>
        <taxon>Aquitalea</taxon>
    </lineage>
</organism>
<feature type="transmembrane region" description="Helical" evidence="13">
    <location>
        <begin position="145"/>
        <end position="163"/>
    </location>
</feature>
<reference evidence="16" key="3">
    <citation type="journal article" date="2017" name="Plant Physiol. Biochem.">
        <title>Differential oxidative and antioxidative response of duckweed Lemna minor toward plant growth promoting/inhibiting bacteria.</title>
        <authorList>
            <person name="Ishizawa H."/>
            <person name="Kuroda M."/>
            <person name="Morikawa M."/>
            <person name="Ike M."/>
        </authorList>
    </citation>
    <scope>NUCLEOTIDE SEQUENCE [LARGE SCALE GENOMIC DNA]</scope>
    <source>
        <strain evidence="16">H3</strain>
    </source>
</reference>
<feature type="transmembrane region" description="Helical" evidence="13">
    <location>
        <begin position="88"/>
        <end position="111"/>
    </location>
</feature>
<dbReference type="GO" id="GO:0005886">
    <property type="term" value="C:plasma membrane"/>
    <property type="evidence" value="ECO:0007669"/>
    <property type="project" value="UniProtKB-SubCell"/>
</dbReference>
<feature type="transmembrane region" description="Helical" evidence="13">
    <location>
        <begin position="12"/>
        <end position="31"/>
    </location>
</feature>
<evidence type="ECO:0000256" key="9">
    <source>
        <dbReference type="ARBA" id="ARBA00022989"/>
    </source>
</evidence>
<comment type="similarity">
    <text evidence="12">Belongs to the cytochrome b561 family.</text>
</comment>
<dbReference type="KEGG" id="amah:DLM_2813"/>
<keyword evidence="11 13" id="KW-0472">Membrane</keyword>
<reference evidence="16" key="1">
    <citation type="journal article" date="2017" name="Biotechnol. Biofuels">
        <title>Evaluation of environmental bacterial communities as a factor affecting the growth of duckweed Lemna minor.</title>
        <authorList>
            <person name="Ishizawa H."/>
            <person name="Kuroda M."/>
            <person name="Morikawa M."/>
            <person name="Ike M."/>
        </authorList>
    </citation>
    <scope>NUCLEOTIDE SEQUENCE [LARGE SCALE GENOMIC DNA]</scope>
    <source>
        <strain evidence="16">H3</strain>
    </source>
</reference>
<keyword evidence="9 13" id="KW-1133">Transmembrane helix</keyword>
<dbReference type="RefSeq" id="WP_089084681.1">
    <property type="nucleotide sequence ID" value="NZ_AP018823.1"/>
</dbReference>
<dbReference type="InterPro" id="IPR016174">
    <property type="entry name" value="Di-haem_cyt_TM"/>
</dbReference>
<evidence type="ECO:0000256" key="10">
    <source>
        <dbReference type="ARBA" id="ARBA00023004"/>
    </source>
</evidence>
<accession>A0A3G9GGB8</accession>
<proteinExistence type="inferred from homology"/>
<dbReference type="Proteomes" id="UP000198290">
    <property type="component" value="Chromosome"/>
</dbReference>
<feature type="transmembrane region" description="Helical" evidence="13">
    <location>
        <begin position="51"/>
        <end position="68"/>
    </location>
</feature>
<keyword evidence="5" id="KW-0349">Heme</keyword>
<evidence type="ECO:0000256" key="13">
    <source>
        <dbReference type="SAM" id="Phobius"/>
    </source>
</evidence>
<evidence type="ECO:0000256" key="2">
    <source>
        <dbReference type="ARBA" id="ARBA00004651"/>
    </source>
</evidence>
<evidence type="ECO:0000313" key="16">
    <source>
        <dbReference type="Proteomes" id="UP000198290"/>
    </source>
</evidence>
<evidence type="ECO:0000256" key="11">
    <source>
        <dbReference type="ARBA" id="ARBA00023136"/>
    </source>
</evidence>
<dbReference type="InterPro" id="IPR011577">
    <property type="entry name" value="Cyt_b561_bac/Ni-Hgenase"/>
</dbReference>
<keyword evidence="16" id="KW-1185">Reference proteome</keyword>
<dbReference type="STRING" id="332411.VI06_07710"/>
<dbReference type="SUPFAM" id="SSF81342">
    <property type="entry name" value="Transmembrane di-heme cytochromes"/>
    <property type="match status" value="1"/>
</dbReference>
<dbReference type="GO" id="GO:0009055">
    <property type="term" value="F:electron transfer activity"/>
    <property type="evidence" value="ECO:0007669"/>
    <property type="project" value="InterPro"/>
</dbReference>
<reference evidence="15 16" key="2">
    <citation type="journal article" date="2017" name="Genome Announc.">
        <title>Draft genome sequence of Aquitalea magnusonii strain H3, a plant growth-promoting bacterium of duckweed Lemna minor.</title>
        <authorList>
            <person name="Ishizawa H."/>
            <person name="Kuroda M."/>
            <person name="Ike M."/>
        </authorList>
    </citation>
    <scope>NUCLEOTIDE SEQUENCE [LARGE SCALE GENOMIC DNA]</scope>
    <source>
        <strain evidence="15 16">H3</strain>
    </source>
</reference>
<dbReference type="Gene3D" id="1.20.950.20">
    <property type="entry name" value="Transmembrane di-heme cytochromes, Chain C"/>
    <property type="match status" value="1"/>
</dbReference>
<dbReference type="Pfam" id="PF01292">
    <property type="entry name" value="Ni_hydr_CYTB"/>
    <property type="match status" value="1"/>
</dbReference>
<name>A0A3G9GGB8_9NEIS</name>
<evidence type="ECO:0000256" key="6">
    <source>
        <dbReference type="ARBA" id="ARBA00022692"/>
    </source>
</evidence>
<evidence type="ECO:0000256" key="1">
    <source>
        <dbReference type="ARBA" id="ARBA00001970"/>
    </source>
</evidence>
<evidence type="ECO:0000313" key="15">
    <source>
        <dbReference type="EMBL" id="BBF86414.1"/>
    </source>
</evidence>
<dbReference type="GO" id="GO:0022904">
    <property type="term" value="P:respiratory electron transport chain"/>
    <property type="evidence" value="ECO:0007669"/>
    <property type="project" value="InterPro"/>
</dbReference>
<evidence type="ECO:0000256" key="7">
    <source>
        <dbReference type="ARBA" id="ARBA00022723"/>
    </source>
</evidence>
<keyword evidence="4" id="KW-1003">Cell membrane</keyword>